<dbReference type="AlphaFoldDB" id="A0A8J2KMB2"/>
<accession>A0A8J2KMB2</accession>
<comment type="caution">
    <text evidence="1">The sequence shown here is derived from an EMBL/GenBank/DDBJ whole genome shotgun (WGS) entry which is preliminary data.</text>
</comment>
<organism evidence="1 2">
    <name type="scientific">Allacma fusca</name>
    <dbReference type="NCBI Taxonomy" id="39272"/>
    <lineage>
        <taxon>Eukaryota</taxon>
        <taxon>Metazoa</taxon>
        <taxon>Ecdysozoa</taxon>
        <taxon>Arthropoda</taxon>
        <taxon>Hexapoda</taxon>
        <taxon>Collembola</taxon>
        <taxon>Symphypleona</taxon>
        <taxon>Sminthuridae</taxon>
        <taxon>Allacma</taxon>
    </lineage>
</organism>
<feature type="non-terminal residue" evidence="1">
    <location>
        <position position="1"/>
    </location>
</feature>
<name>A0A8J2KMB2_9HEXA</name>
<reference evidence="1" key="1">
    <citation type="submission" date="2021-06" db="EMBL/GenBank/DDBJ databases">
        <authorList>
            <person name="Hodson N. C."/>
            <person name="Mongue J. A."/>
            <person name="Jaron S. K."/>
        </authorList>
    </citation>
    <scope>NUCLEOTIDE SEQUENCE</scope>
</reference>
<proteinExistence type="predicted"/>
<gene>
    <name evidence="1" type="ORF">AFUS01_LOCUS30947</name>
</gene>
<dbReference type="EMBL" id="CAJVCH010482183">
    <property type="protein sequence ID" value="CAG7820561.1"/>
    <property type="molecule type" value="Genomic_DNA"/>
</dbReference>
<dbReference type="Proteomes" id="UP000708208">
    <property type="component" value="Unassembled WGS sequence"/>
</dbReference>
<sequence>MLKFLTTCLESEKPPPPLNRERINSFIINQCMDFPIEKLEKLIDLPDSLLKILYGYKSCRNIPSLDSLFVRKLFHSPREEFRKDLWYRVSHLLPDHDENFTFLRNLCSICGMDVFTSSLKFTSAEVMKTFASGCGFRCL</sequence>
<evidence type="ECO:0000313" key="1">
    <source>
        <dbReference type="EMBL" id="CAG7820561.1"/>
    </source>
</evidence>
<protein>
    <submittedName>
        <fullName evidence="1">Uncharacterized protein</fullName>
    </submittedName>
</protein>
<keyword evidence="2" id="KW-1185">Reference proteome</keyword>
<evidence type="ECO:0000313" key="2">
    <source>
        <dbReference type="Proteomes" id="UP000708208"/>
    </source>
</evidence>